<dbReference type="GO" id="GO:0008972">
    <property type="term" value="F:phosphomethylpyrimidine kinase activity"/>
    <property type="evidence" value="ECO:0007669"/>
    <property type="project" value="InterPro"/>
</dbReference>
<reference evidence="4 5" key="1">
    <citation type="submission" date="2016-02" db="EMBL/GenBank/DDBJ databases">
        <authorList>
            <consortium name="Pathogen Informatics"/>
        </authorList>
    </citation>
    <scope>NUCLEOTIDE SEQUENCE [LARGE SCALE GENOMIC DNA]</scope>
    <source>
        <strain evidence="4 5">RC20</strain>
    </source>
</reference>
<dbReference type="EMBL" id="FIZP01000001">
    <property type="protein sequence ID" value="CZE46686.1"/>
    <property type="molecule type" value="Genomic_DNA"/>
</dbReference>
<dbReference type="Proteomes" id="UP000069632">
    <property type="component" value="Unassembled WGS sequence"/>
</dbReference>
<dbReference type="CDD" id="cd01169">
    <property type="entry name" value="HMPP_kinase"/>
    <property type="match status" value="1"/>
</dbReference>
<evidence type="ECO:0000259" key="3">
    <source>
        <dbReference type="Pfam" id="PF08543"/>
    </source>
</evidence>
<dbReference type="InterPro" id="IPR013749">
    <property type="entry name" value="PM/HMP-P_kinase-1"/>
</dbReference>
<evidence type="ECO:0000256" key="1">
    <source>
        <dbReference type="ARBA" id="ARBA00004948"/>
    </source>
</evidence>
<dbReference type="InterPro" id="IPR004399">
    <property type="entry name" value="HMP/HMP-P_kinase_dom"/>
</dbReference>
<dbReference type="Gene3D" id="3.40.1190.20">
    <property type="match status" value="1"/>
</dbReference>
<dbReference type="Pfam" id="PF08543">
    <property type="entry name" value="Phos_pyr_kin"/>
    <property type="match status" value="1"/>
</dbReference>
<dbReference type="GO" id="GO:0009228">
    <property type="term" value="P:thiamine biosynthetic process"/>
    <property type="evidence" value="ECO:0007669"/>
    <property type="project" value="InterPro"/>
</dbReference>
<comment type="pathway">
    <text evidence="1">Cofactor biosynthesis; thiamine diphosphate biosynthesis.</text>
</comment>
<evidence type="ECO:0000313" key="5">
    <source>
        <dbReference type="Proteomes" id="UP000069632"/>
    </source>
</evidence>
<accession>A0A128EBV8</accession>
<gene>
    <name evidence="4" type="primary">thiD_1</name>
    <name evidence="4" type="ORF">ERS672216_00503</name>
</gene>
<evidence type="ECO:0000313" key="4">
    <source>
        <dbReference type="EMBL" id="CZE46686.1"/>
    </source>
</evidence>
<dbReference type="PANTHER" id="PTHR20858">
    <property type="entry name" value="PHOSPHOMETHYLPYRIMIDINE KINASE"/>
    <property type="match status" value="1"/>
</dbReference>
<dbReference type="GO" id="GO:0009229">
    <property type="term" value="P:thiamine diphosphate biosynthetic process"/>
    <property type="evidence" value="ECO:0007669"/>
    <property type="project" value="UniProtKB-UniPathway"/>
</dbReference>
<dbReference type="NCBIfam" id="TIGR00097">
    <property type="entry name" value="HMP-P_kinase"/>
    <property type="match status" value="1"/>
</dbReference>
<keyword evidence="4" id="KW-0418">Kinase</keyword>
<proteinExistence type="predicted"/>
<feature type="domain" description="Pyridoxamine kinase/Phosphomethylpyrimidine kinase" evidence="3">
    <location>
        <begin position="17"/>
        <end position="245"/>
    </location>
</feature>
<dbReference type="EC" id="2.7.1.49" evidence="2"/>
<dbReference type="PANTHER" id="PTHR20858:SF17">
    <property type="entry name" value="HYDROXYMETHYLPYRIMIDINE_PHOSPHOMETHYLPYRIMIDINE KINASE THI20-RELATED"/>
    <property type="match status" value="1"/>
</dbReference>
<dbReference type="RefSeq" id="WP_242647932.1">
    <property type="nucleotide sequence ID" value="NZ_CP053844.1"/>
</dbReference>
<dbReference type="UniPathway" id="UPA00060">
    <property type="reaction ID" value="UER00138"/>
</dbReference>
<dbReference type="AlphaFoldDB" id="A0A128EBV8"/>
<keyword evidence="5" id="KW-1185">Reference proteome</keyword>
<dbReference type="InterPro" id="IPR029056">
    <property type="entry name" value="Ribokinase-like"/>
</dbReference>
<name>A0A128EBV8_9BACT</name>
<sequence>MDKIKDMKVLLSIAGSDSSGGAGIQADIKTAEYFGVFSTTAITALTAQNTCGVSDVMSVSPEFIKEQINAVKSDFEIAALKLGMLFNKEIMAVVLEFIKELSVPVVLDPVFISKAGSVLMSDENIDEIKKLFEFSTIITPNLHEAKRLFGQDLKVDAPCNVLIKNLCEGEFSVDRLIYKDKSVREFKELCLQSQNLHGTGCSFSTAIASNLALGKSLENAIEISKSFITKAIRNAPNLGHGKGPIRHNLNKI</sequence>
<dbReference type="GO" id="GO:0008902">
    <property type="term" value="F:hydroxymethylpyrimidine kinase activity"/>
    <property type="evidence" value="ECO:0007669"/>
    <property type="project" value="UniProtKB-EC"/>
</dbReference>
<organism evidence="4 5">
    <name type="scientific">Campylobacter geochelonis</name>
    <dbReference type="NCBI Taxonomy" id="1780362"/>
    <lineage>
        <taxon>Bacteria</taxon>
        <taxon>Pseudomonadati</taxon>
        <taxon>Campylobacterota</taxon>
        <taxon>Epsilonproteobacteria</taxon>
        <taxon>Campylobacterales</taxon>
        <taxon>Campylobacteraceae</taxon>
        <taxon>Campylobacter</taxon>
    </lineage>
</organism>
<keyword evidence="4" id="KW-0808">Transferase</keyword>
<evidence type="ECO:0000256" key="2">
    <source>
        <dbReference type="ARBA" id="ARBA00012135"/>
    </source>
</evidence>
<dbReference type="GO" id="GO:0005829">
    <property type="term" value="C:cytosol"/>
    <property type="evidence" value="ECO:0007669"/>
    <property type="project" value="TreeGrafter"/>
</dbReference>
<protein>
    <recommendedName>
        <fullName evidence="2">hydroxymethylpyrimidine kinase</fullName>
        <ecNumber evidence="2">2.7.1.49</ecNumber>
    </recommendedName>
</protein>
<dbReference type="SUPFAM" id="SSF53613">
    <property type="entry name" value="Ribokinase-like"/>
    <property type="match status" value="1"/>
</dbReference>